<dbReference type="OrthoDB" id="2064728at2"/>
<accession>C6LBR4</accession>
<dbReference type="STRING" id="168384.SAMN05660368_00580"/>
<reference evidence="2" key="1">
    <citation type="submission" date="2009-07" db="EMBL/GenBank/DDBJ databases">
        <authorList>
            <person name="Weinstock G."/>
            <person name="Sodergren E."/>
            <person name="Clifton S."/>
            <person name="Fulton L."/>
            <person name="Fulton B."/>
            <person name="Courtney L."/>
            <person name="Fronick C."/>
            <person name="Harrison M."/>
            <person name="Strong C."/>
            <person name="Farmer C."/>
            <person name="Delahaunty K."/>
            <person name="Markovic C."/>
            <person name="Hall O."/>
            <person name="Minx P."/>
            <person name="Tomlinson C."/>
            <person name="Mitreva M."/>
            <person name="Nelson J."/>
            <person name="Hou S."/>
            <person name="Wollam A."/>
            <person name="Pepin K.H."/>
            <person name="Johnson M."/>
            <person name="Bhonagiri V."/>
            <person name="Nash W.E."/>
            <person name="Warren W."/>
            <person name="Chinwalla A."/>
            <person name="Mardis E.R."/>
            <person name="Wilson R.K."/>
        </authorList>
    </citation>
    <scope>NUCLEOTIDE SEQUENCE [LARGE SCALE GENOMIC DNA]</scope>
    <source>
        <strain evidence="2">DSM 14469</strain>
    </source>
</reference>
<keyword evidence="3" id="KW-1185">Reference proteome</keyword>
<gene>
    <name evidence="2" type="ORF">BRYFOR_06059</name>
</gene>
<evidence type="ECO:0000313" key="2">
    <source>
        <dbReference type="EMBL" id="EET61867.1"/>
    </source>
</evidence>
<evidence type="ECO:0000256" key="1">
    <source>
        <dbReference type="SAM" id="MobiDB-lite"/>
    </source>
</evidence>
<feature type="compositionally biased region" description="Basic and acidic residues" evidence="1">
    <location>
        <begin position="238"/>
        <end position="248"/>
    </location>
</feature>
<protein>
    <submittedName>
        <fullName evidence="2">Uncharacterized protein</fullName>
    </submittedName>
</protein>
<feature type="compositionally biased region" description="Polar residues" evidence="1">
    <location>
        <begin position="249"/>
        <end position="261"/>
    </location>
</feature>
<feature type="compositionally biased region" description="Basic and acidic residues" evidence="1">
    <location>
        <begin position="187"/>
        <end position="215"/>
    </location>
</feature>
<comment type="caution">
    <text evidence="2">The sequence shown here is derived from an EMBL/GenBank/DDBJ whole genome shotgun (WGS) entry which is preliminary data.</text>
</comment>
<proteinExistence type="predicted"/>
<dbReference type="EMBL" id="ACCL02000004">
    <property type="protein sequence ID" value="EET61867.1"/>
    <property type="molecule type" value="Genomic_DNA"/>
</dbReference>
<dbReference type="RefSeq" id="WP_006860856.1">
    <property type="nucleotide sequence ID" value="NZ_ACCL02000004.1"/>
</dbReference>
<evidence type="ECO:0000313" key="3">
    <source>
        <dbReference type="Proteomes" id="UP000005561"/>
    </source>
</evidence>
<sequence length="261" mass="29265">MKTMEPMDKQKAMRMAMNGRMCLLSVGIMVILVAVTTTMMYGINMILIAVEATKGTEEIVELMAETNMTVGMAWAMGACFLLTAIVEMFTGISAVRFSNRVDRAFLLKKIVLVLLGVEILMQIVLFFMRSLSLGMLFTAIALPLFMLWGVTRLCKLAEQDPERVYAVQTEKVKEKQRQESAAANGKSLRERAMMKASEPKPVREIKENAEQTPEKEADEESVEQTSEKEADEENAEQMAEREADEKITESTPENGTEETVQ</sequence>
<dbReference type="Proteomes" id="UP000005561">
    <property type="component" value="Unassembled WGS sequence"/>
</dbReference>
<dbReference type="AlphaFoldDB" id="C6LBR4"/>
<name>C6LBR4_9FIRM</name>
<organism evidence="2 3">
    <name type="scientific">Marvinbryantia formatexigens DSM 14469</name>
    <dbReference type="NCBI Taxonomy" id="478749"/>
    <lineage>
        <taxon>Bacteria</taxon>
        <taxon>Bacillati</taxon>
        <taxon>Bacillota</taxon>
        <taxon>Clostridia</taxon>
        <taxon>Lachnospirales</taxon>
        <taxon>Lachnospiraceae</taxon>
        <taxon>Marvinbryantia</taxon>
    </lineage>
</organism>
<feature type="region of interest" description="Disordered" evidence="1">
    <location>
        <begin position="175"/>
        <end position="261"/>
    </location>
</feature>